<dbReference type="InterPro" id="IPR038071">
    <property type="entry name" value="UROD/MetE-like_sf"/>
</dbReference>
<reference evidence="2 3" key="1">
    <citation type="journal article" date="2019" name="Int. J. Syst. Evol. Microbiol.">
        <title>The Global Catalogue of Microorganisms (GCM) 10K type strain sequencing project: providing services to taxonomists for standard genome sequencing and annotation.</title>
        <authorList>
            <consortium name="The Broad Institute Genomics Platform"/>
            <consortium name="The Broad Institute Genome Sequencing Center for Infectious Disease"/>
            <person name="Wu L."/>
            <person name="Ma J."/>
        </authorList>
    </citation>
    <scope>NUCLEOTIDE SEQUENCE [LARGE SCALE GENOMIC DNA]</scope>
    <source>
        <strain evidence="2 3">JCM 16001</strain>
    </source>
</reference>
<sequence>MADDNRFHIDHHGSLPRPGEILEARRRYEAGAIDYGELRELEDENIAELLAWQWMTRSTVVTDGDWRREDLRSAVFDHVRGFKETTETDRWGRTRWTADGDLAAESPLAADDADFLLANTEIAVKTTLPSPAWIAEQTYEPGGHWSSARALGDALAELVHAEIKRCLAKGVRLVQLDNPAYAKHLFGREPVLSLADAVAIDAAAVTGLDRPDDARVGLCPTHSAADGLDLDAARALFTGVPVDRWILPYSTGSDTEFALFDAVPEDRDVCLGVVDATDPALEDVDTLLSRVDRAAAKHGEDRLAFSPSQGFAPAAGRDLLTLEQARQKMVLVEVLSRYYWGNEF</sequence>
<protein>
    <submittedName>
        <fullName evidence="2">Cobalamin-independent methionine synthase II family protein</fullName>
    </submittedName>
</protein>
<dbReference type="InterPro" id="IPR002629">
    <property type="entry name" value="Met_Synth_C/arc"/>
</dbReference>
<proteinExistence type="predicted"/>
<organism evidence="2 3">
    <name type="scientific">Glycomyces endophyticus</name>
    <dbReference type="NCBI Taxonomy" id="480996"/>
    <lineage>
        <taxon>Bacteria</taxon>
        <taxon>Bacillati</taxon>
        <taxon>Actinomycetota</taxon>
        <taxon>Actinomycetes</taxon>
        <taxon>Glycomycetales</taxon>
        <taxon>Glycomycetaceae</taxon>
        <taxon>Glycomyces</taxon>
    </lineage>
</organism>
<dbReference type="EMBL" id="BAAAQF010000019">
    <property type="protein sequence ID" value="GAA1688336.1"/>
    <property type="molecule type" value="Genomic_DNA"/>
</dbReference>
<accession>A0ABN2HK19</accession>
<comment type="caution">
    <text evidence="2">The sequence shown here is derived from an EMBL/GenBank/DDBJ whole genome shotgun (WGS) entry which is preliminary data.</text>
</comment>
<name>A0ABN2HK19_9ACTN</name>
<dbReference type="Gene3D" id="3.20.20.210">
    <property type="match status" value="1"/>
</dbReference>
<dbReference type="PANTHER" id="PTHR43844:SF2">
    <property type="entry name" value="SYNTHASE, VITAMIN-B12 INDEPENDENT, PUTATIVE (AFU_ORTHOLOGUE AFUA_3G12060)-RELATED"/>
    <property type="match status" value="1"/>
</dbReference>
<evidence type="ECO:0000313" key="2">
    <source>
        <dbReference type="EMBL" id="GAA1688336.1"/>
    </source>
</evidence>
<dbReference type="Proteomes" id="UP001499851">
    <property type="component" value="Unassembled WGS sequence"/>
</dbReference>
<evidence type="ECO:0000313" key="3">
    <source>
        <dbReference type="Proteomes" id="UP001499851"/>
    </source>
</evidence>
<dbReference type="Pfam" id="PF01717">
    <property type="entry name" value="Meth_synt_2"/>
    <property type="match status" value="1"/>
</dbReference>
<dbReference type="SUPFAM" id="SSF51726">
    <property type="entry name" value="UROD/MetE-like"/>
    <property type="match status" value="1"/>
</dbReference>
<feature type="domain" description="Cobalamin-independent methionine synthase MetE C-terminal/archaeal" evidence="1">
    <location>
        <begin position="13"/>
        <end position="314"/>
    </location>
</feature>
<gene>
    <name evidence="2" type="ORF">GCM10009830_39910</name>
</gene>
<dbReference type="RefSeq" id="WP_344490110.1">
    <property type="nucleotide sequence ID" value="NZ_BAAAQF010000019.1"/>
</dbReference>
<evidence type="ECO:0000259" key="1">
    <source>
        <dbReference type="Pfam" id="PF01717"/>
    </source>
</evidence>
<dbReference type="PANTHER" id="PTHR43844">
    <property type="entry name" value="METHIONINE SYNTHASE"/>
    <property type="match status" value="1"/>
</dbReference>
<keyword evidence="3" id="KW-1185">Reference proteome</keyword>